<proteinExistence type="predicted"/>
<dbReference type="RefSeq" id="WP_132507623.1">
    <property type="nucleotide sequence ID" value="NZ_SMKP01000024.1"/>
</dbReference>
<sequence>MDQALADVLAAVSTASRTRALQNVVNMASQNVVNMASYGDRQQLSARLETMTLGQLVEVAAAARLLSAAADQALAGKARHGRALQPIQPGAPDGSDPSRPCGPSVRPCGPSVCW</sequence>
<evidence type="ECO:0000313" key="3">
    <source>
        <dbReference type="Proteomes" id="UP000294543"/>
    </source>
</evidence>
<organism evidence="2 3">
    <name type="scientific">Nonomuraea diastatica</name>
    <dbReference type="NCBI Taxonomy" id="1848329"/>
    <lineage>
        <taxon>Bacteria</taxon>
        <taxon>Bacillati</taxon>
        <taxon>Actinomycetota</taxon>
        <taxon>Actinomycetes</taxon>
        <taxon>Streptosporangiales</taxon>
        <taxon>Streptosporangiaceae</taxon>
        <taxon>Nonomuraea</taxon>
    </lineage>
</organism>
<evidence type="ECO:0000313" key="2">
    <source>
        <dbReference type="EMBL" id="TDD22605.1"/>
    </source>
</evidence>
<reference evidence="2 3" key="1">
    <citation type="submission" date="2019-03" db="EMBL/GenBank/DDBJ databases">
        <title>Draft genome sequences of novel Actinobacteria.</title>
        <authorList>
            <person name="Sahin N."/>
            <person name="Ay H."/>
            <person name="Saygin H."/>
        </authorList>
    </citation>
    <scope>NUCLEOTIDE SEQUENCE [LARGE SCALE GENOMIC DNA]</scope>
    <source>
        <strain evidence="2 3">KC712</strain>
    </source>
</reference>
<protein>
    <submittedName>
        <fullName evidence="2">Uncharacterized protein</fullName>
    </submittedName>
</protein>
<gene>
    <name evidence="2" type="ORF">E1294_11500</name>
</gene>
<dbReference type="EMBL" id="SMKP01000024">
    <property type="protein sequence ID" value="TDD22605.1"/>
    <property type="molecule type" value="Genomic_DNA"/>
</dbReference>
<name>A0A4R4WXX5_9ACTN</name>
<comment type="caution">
    <text evidence="2">The sequence shown here is derived from an EMBL/GenBank/DDBJ whole genome shotgun (WGS) entry which is preliminary data.</text>
</comment>
<dbReference type="AlphaFoldDB" id="A0A4R4WXX5"/>
<keyword evidence="3" id="KW-1185">Reference proteome</keyword>
<feature type="region of interest" description="Disordered" evidence="1">
    <location>
        <begin position="78"/>
        <end position="114"/>
    </location>
</feature>
<accession>A0A4R4WXX5</accession>
<dbReference type="Proteomes" id="UP000294543">
    <property type="component" value="Unassembled WGS sequence"/>
</dbReference>
<evidence type="ECO:0000256" key="1">
    <source>
        <dbReference type="SAM" id="MobiDB-lite"/>
    </source>
</evidence>